<dbReference type="Pfam" id="PF25759">
    <property type="entry name" value="HP1_ORF34"/>
    <property type="match status" value="1"/>
</dbReference>
<dbReference type="EMBL" id="RAWX01000002">
    <property type="protein sequence ID" value="RKJ90096.1"/>
    <property type="molecule type" value="Genomic_DNA"/>
</dbReference>
<dbReference type="EMBL" id="RAWX01000007">
    <property type="protein sequence ID" value="RKJ84407.1"/>
    <property type="molecule type" value="Genomic_DNA"/>
</dbReference>
<feature type="compositionally biased region" description="Polar residues" evidence="1">
    <location>
        <begin position="32"/>
        <end position="44"/>
    </location>
</feature>
<name>A0A3A9IZI8_AERVE</name>
<sequence length="184" mass="19539">MTQSAMLTLDGEPIAMKSMRISLSMQFKDADQSGQTSSTGNAEQGTKAKELSVSGLVPFKDEKALGRLFELADAKADGGQRHVYRVGSLLAKSVKIRQATFSGSISATEQEGLLAWQVQLTLREYNSVPEKREARAPESAAAVGAGTQGASEAKPSEQAQGDEELGQFERLVKQADSAIGGFLS</sequence>
<dbReference type="InterPro" id="IPR057869">
    <property type="entry name" value="HP1_YO34"/>
</dbReference>
<evidence type="ECO:0000313" key="6">
    <source>
        <dbReference type="Proteomes" id="UP000281725"/>
    </source>
</evidence>
<dbReference type="AlphaFoldDB" id="A0A3A9IZI8"/>
<gene>
    <name evidence="5" type="ORF">D6R50_06500</name>
    <name evidence="3" type="ORF">D6R50_12175</name>
    <name evidence="4" type="ORF">D6R50_12920</name>
    <name evidence="2" type="ORF">D6R50_22385</name>
</gene>
<accession>A0A3A9IZI8</accession>
<proteinExistence type="predicted"/>
<comment type="caution">
    <text evidence="4">The sequence shown here is derived from an EMBL/GenBank/DDBJ whole genome shotgun (WGS) entry which is preliminary data.</text>
</comment>
<dbReference type="EMBL" id="RAWX01000002">
    <property type="protein sequence ID" value="RKJ89964.1"/>
    <property type="molecule type" value="Genomic_DNA"/>
</dbReference>
<evidence type="ECO:0000256" key="1">
    <source>
        <dbReference type="SAM" id="MobiDB-lite"/>
    </source>
</evidence>
<evidence type="ECO:0000313" key="4">
    <source>
        <dbReference type="EMBL" id="RKJ90096.1"/>
    </source>
</evidence>
<dbReference type="EMBL" id="RAWX01000001">
    <property type="protein sequence ID" value="RKJ92193.1"/>
    <property type="molecule type" value="Genomic_DNA"/>
</dbReference>
<protein>
    <submittedName>
        <fullName evidence="4">Uncharacterized protein</fullName>
    </submittedName>
</protein>
<dbReference type="RefSeq" id="WP_120414602.1">
    <property type="nucleotide sequence ID" value="NZ_RAWX01000001.1"/>
</dbReference>
<evidence type="ECO:0000313" key="5">
    <source>
        <dbReference type="EMBL" id="RKJ92193.1"/>
    </source>
</evidence>
<feature type="region of interest" description="Disordered" evidence="1">
    <location>
        <begin position="28"/>
        <end position="48"/>
    </location>
</feature>
<evidence type="ECO:0000313" key="3">
    <source>
        <dbReference type="EMBL" id="RKJ89964.1"/>
    </source>
</evidence>
<evidence type="ECO:0000313" key="2">
    <source>
        <dbReference type="EMBL" id="RKJ84407.1"/>
    </source>
</evidence>
<reference evidence="4 6" key="1">
    <citation type="submission" date="2018-09" db="EMBL/GenBank/DDBJ databases">
        <title>Genome sequencing of Aeromonas veronii MS-17-88.</title>
        <authorList>
            <person name="Tekedar H.C."/>
            <person name="Arick M.A."/>
            <person name="Hsu C.-Y."/>
            <person name="Thrash A."/>
            <person name="Karsi A."/>
            <person name="Lawrence M.L."/>
            <person name="Abdelhamed H."/>
        </authorList>
    </citation>
    <scope>NUCLEOTIDE SEQUENCE [LARGE SCALE GENOMIC DNA]</scope>
    <source>
        <strain evidence="4 6">MS 17-88</strain>
    </source>
</reference>
<feature type="region of interest" description="Disordered" evidence="1">
    <location>
        <begin position="129"/>
        <end position="167"/>
    </location>
</feature>
<dbReference type="Proteomes" id="UP000281725">
    <property type="component" value="Unassembled WGS sequence"/>
</dbReference>
<organism evidence="4 6">
    <name type="scientific">Aeromonas veronii</name>
    <dbReference type="NCBI Taxonomy" id="654"/>
    <lineage>
        <taxon>Bacteria</taxon>
        <taxon>Pseudomonadati</taxon>
        <taxon>Pseudomonadota</taxon>
        <taxon>Gammaproteobacteria</taxon>
        <taxon>Aeromonadales</taxon>
        <taxon>Aeromonadaceae</taxon>
        <taxon>Aeromonas</taxon>
    </lineage>
</organism>